<evidence type="ECO:0000256" key="1">
    <source>
        <dbReference type="SAM" id="Phobius"/>
    </source>
</evidence>
<feature type="domain" description="Serine aminopeptidase S33" evidence="2">
    <location>
        <begin position="176"/>
        <end position="276"/>
    </location>
</feature>
<dbReference type="PANTHER" id="PTHR12277:SF194">
    <property type="entry name" value="FI04476P"/>
    <property type="match status" value="1"/>
</dbReference>
<keyword evidence="1" id="KW-0812">Transmembrane</keyword>
<dbReference type="Gene3D" id="3.40.50.1820">
    <property type="entry name" value="alpha/beta hydrolase"/>
    <property type="match status" value="1"/>
</dbReference>
<dbReference type="GO" id="GO:0052651">
    <property type="term" value="P:monoacylglycerol catabolic process"/>
    <property type="evidence" value="ECO:0007669"/>
    <property type="project" value="TreeGrafter"/>
</dbReference>
<dbReference type="InterPro" id="IPR029058">
    <property type="entry name" value="AB_hydrolase_fold"/>
</dbReference>
<name>A0AAN7PZ95_9COLE</name>
<dbReference type="GO" id="GO:0006660">
    <property type="term" value="P:phosphatidylserine catabolic process"/>
    <property type="evidence" value="ECO:0007669"/>
    <property type="project" value="TreeGrafter"/>
</dbReference>
<dbReference type="Pfam" id="PF12146">
    <property type="entry name" value="Hydrolase_4"/>
    <property type="match status" value="1"/>
</dbReference>
<dbReference type="PANTHER" id="PTHR12277">
    <property type="entry name" value="ALPHA/BETA HYDROLASE DOMAIN-CONTAINING PROTEIN"/>
    <property type="match status" value="1"/>
</dbReference>
<accession>A0AAN7PZ95</accession>
<dbReference type="EMBL" id="JARPUR010000007">
    <property type="protein sequence ID" value="KAK4873290.1"/>
    <property type="molecule type" value="Genomic_DNA"/>
</dbReference>
<reference evidence="4" key="1">
    <citation type="submission" date="2023-01" db="EMBL/GenBank/DDBJ databases">
        <title>Key to firefly adult light organ development and bioluminescence: homeobox transcription factors regulate luciferase expression and transportation to peroxisome.</title>
        <authorList>
            <person name="Fu X."/>
        </authorList>
    </citation>
    <scope>NUCLEOTIDE SEQUENCE [LARGE SCALE GENOMIC DNA]</scope>
</reference>
<keyword evidence="1" id="KW-1133">Transmembrane helix</keyword>
<dbReference type="Proteomes" id="UP001353858">
    <property type="component" value="Unassembled WGS sequence"/>
</dbReference>
<sequence>MLYLQLAKMRGKVPNKNAGPQDTLLYYESQSVKSKRRNCCCVCCLTVLIITLVIAILGFLLIFVGFPMLFKNSIQLQTSIVFPTEELLPLRPEFGNFGKYNISGSRNFYITVDEDRHVVLGVWHLLPDALVNRLSNKSDECSYMQSLADLDYPVLIHFHENGGNRIKYIEMYKVLRQFFHVIAFDYRGYADSSPVQPTESDIVKDSIALYKWVQSQTEAAIYLWGHGIGSALSAHTAARLHEENIVPAGVFLEAPFPTIKEQLKACSPFKSMFSWMPWYEVTMLEPLETNGFSLNTNDYVLKVDCPIMIVHAKDDYTTPFSLGVKVLKNAQKRDPTLQGSVVFHQLSHKFGFGHDYIYKWDDLSEAIKNHTEVCERFQVKMHY</sequence>
<keyword evidence="4" id="KW-1185">Reference proteome</keyword>
<comment type="caution">
    <text evidence="3">The sequence shown here is derived from an EMBL/GenBank/DDBJ whole genome shotgun (WGS) entry which is preliminary data.</text>
</comment>
<evidence type="ECO:0000259" key="2">
    <source>
        <dbReference type="Pfam" id="PF12146"/>
    </source>
</evidence>
<feature type="transmembrane region" description="Helical" evidence="1">
    <location>
        <begin position="39"/>
        <end position="70"/>
    </location>
</feature>
<keyword evidence="1" id="KW-0472">Membrane</keyword>
<dbReference type="SUPFAM" id="SSF53474">
    <property type="entry name" value="alpha/beta-Hydrolases"/>
    <property type="match status" value="1"/>
</dbReference>
<proteinExistence type="predicted"/>
<dbReference type="GO" id="GO:0047372">
    <property type="term" value="F:monoacylglycerol lipase activity"/>
    <property type="evidence" value="ECO:0007669"/>
    <property type="project" value="TreeGrafter"/>
</dbReference>
<organism evidence="3 4">
    <name type="scientific">Aquatica leii</name>
    <dbReference type="NCBI Taxonomy" id="1421715"/>
    <lineage>
        <taxon>Eukaryota</taxon>
        <taxon>Metazoa</taxon>
        <taxon>Ecdysozoa</taxon>
        <taxon>Arthropoda</taxon>
        <taxon>Hexapoda</taxon>
        <taxon>Insecta</taxon>
        <taxon>Pterygota</taxon>
        <taxon>Neoptera</taxon>
        <taxon>Endopterygota</taxon>
        <taxon>Coleoptera</taxon>
        <taxon>Polyphaga</taxon>
        <taxon>Elateriformia</taxon>
        <taxon>Elateroidea</taxon>
        <taxon>Lampyridae</taxon>
        <taxon>Luciolinae</taxon>
        <taxon>Aquatica</taxon>
    </lineage>
</organism>
<evidence type="ECO:0000313" key="3">
    <source>
        <dbReference type="EMBL" id="KAK4873290.1"/>
    </source>
</evidence>
<protein>
    <recommendedName>
        <fullName evidence="2">Serine aminopeptidase S33 domain-containing protein</fullName>
    </recommendedName>
</protein>
<gene>
    <name evidence="3" type="ORF">RN001_015319</name>
</gene>
<dbReference type="AlphaFoldDB" id="A0AAN7PZ95"/>
<dbReference type="GO" id="GO:0005789">
    <property type="term" value="C:endoplasmic reticulum membrane"/>
    <property type="evidence" value="ECO:0007669"/>
    <property type="project" value="TreeGrafter"/>
</dbReference>
<dbReference type="GO" id="GO:0004622">
    <property type="term" value="F:phosphatidylcholine lysophospholipase activity"/>
    <property type="evidence" value="ECO:0007669"/>
    <property type="project" value="TreeGrafter"/>
</dbReference>
<dbReference type="InterPro" id="IPR022742">
    <property type="entry name" value="Hydrolase_4"/>
</dbReference>
<evidence type="ECO:0000313" key="4">
    <source>
        <dbReference type="Proteomes" id="UP001353858"/>
    </source>
</evidence>